<dbReference type="PANTHER" id="PTHR30346:SF28">
    <property type="entry name" value="HTH-TYPE TRANSCRIPTIONAL REGULATOR CYNR"/>
    <property type="match status" value="1"/>
</dbReference>
<dbReference type="Gene3D" id="1.10.10.10">
    <property type="entry name" value="Winged helix-like DNA-binding domain superfamily/Winged helix DNA-binding domain"/>
    <property type="match status" value="1"/>
</dbReference>
<dbReference type="CDD" id="cd08414">
    <property type="entry name" value="PBP2_LTTR_aromatics_like"/>
    <property type="match status" value="1"/>
</dbReference>
<dbReference type="EMBL" id="JBHTCK010000005">
    <property type="protein sequence ID" value="MFC7352873.1"/>
    <property type="molecule type" value="Genomic_DNA"/>
</dbReference>
<gene>
    <name evidence="7" type="ORF">ACFQW9_19700</name>
</gene>
<keyword evidence="2" id="KW-0805">Transcription regulation</keyword>
<dbReference type="SUPFAM" id="SSF46785">
    <property type="entry name" value="Winged helix' DNA-binding domain"/>
    <property type="match status" value="1"/>
</dbReference>
<dbReference type="InterPro" id="IPR000847">
    <property type="entry name" value="LysR_HTH_N"/>
</dbReference>
<dbReference type="PANTHER" id="PTHR30346">
    <property type="entry name" value="TRANSCRIPTIONAL DUAL REGULATOR HCAR-RELATED"/>
    <property type="match status" value="1"/>
</dbReference>
<sequence length="334" mass="35937">MSLDLRKLEHLVAVAEEGGFTRAAERLHLSQQALSTSIRTLERHVGVQLLDRGHQHVTPTPAGQALIDDARALSAQALAALDRARRIGRGRAGHLRIGHTPAVTAEEVVDLLTRARTEEQGIQAHVRQLFPDELREQLLTGACDLGLSRAMPADTGLTRARIAEHRLRIAVPAGHPLAARPAVALADLRGQPLTVWGEPGSSAYTDLLIGLCRQAGVEPDTRRNPVQGTPPITAVTATGRIAFVTTPPGPAAGGAAHVVDLDPPVHVPVHALWPAHTTCPGRDLFLSRTGDERHAAVNAPTETRGEEETKEKAKEETKEETKEGRESHDDHIDQ</sequence>
<dbReference type="InterPro" id="IPR036388">
    <property type="entry name" value="WH-like_DNA-bd_sf"/>
</dbReference>
<feature type="compositionally biased region" description="Basic and acidic residues" evidence="5">
    <location>
        <begin position="303"/>
        <end position="334"/>
    </location>
</feature>
<dbReference type="InterPro" id="IPR005119">
    <property type="entry name" value="LysR_subst-bd"/>
</dbReference>
<organism evidence="7 8">
    <name type="scientific">Streptomyces caviscabies</name>
    <dbReference type="NCBI Taxonomy" id="90079"/>
    <lineage>
        <taxon>Bacteria</taxon>
        <taxon>Bacillati</taxon>
        <taxon>Actinomycetota</taxon>
        <taxon>Actinomycetes</taxon>
        <taxon>Kitasatosporales</taxon>
        <taxon>Streptomycetaceae</taxon>
        <taxon>Streptomyces</taxon>
    </lineage>
</organism>
<accession>A0ABW2MH70</accession>
<evidence type="ECO:0000313" key="8">
    <source>
        <dbReference type="Proteomes" id="UP001596509"/>
    </source>
</evidence>
<keyword evidence="3" id="KW-0238">DNA-binding</keyword>
<reference evidence="8" key="1">
    <citation type="journal article" date="2019" name="Int. J. Syst. Evol. Microbiol.">
        <title>The Global Catalogue of Microorganisms (GCM) 10K type strain sequencing project: providing services to taxonomists for standard genome sequencing and annotation.</title>
        <authorList>
            <consortium name="The Broad Institute Genomics Platform"/>
            <consortium name="The Broad Institute Genome Sequencing Center for Infectious Disease"/>
            <person name="Wu L."/>
            <person name="Ma J."/>
        </authorList>
    </citation>
    <scope>NUCLEOTIDE SEQUENCE [LARGE SCALE GENOMIC DNA]</scope>
    <source>
        <strain evidence="8">ICMP 19430</strain>
    </source>
</reference>
<evidence type="ECO:0000259" key="6">
    <source>
        <dbReference type="PROSITE" id="PS50931"/>
    </source>
</evidence>
<dbReference type="PROSITE" id="PS50931">
    <property type="entry name" value="HTH_LYSR"/>
    <property type="match status" value="1"/>
</dbReference>
<evidence type="ECO:0000256" key="4">
    <source>
        <dbReference type="ARBA" id="ARBA00023163"/>
    </source>
</evidence>
<dbReference type="InterPro" id="IPR036390">
    <property type="entry name" value="WH_DNA-bd_sf"/>
</dbReference>
<proteinExistence type="inferred from homology"/>
<keyword evidence="4" id="KW-0804">Transcription</keyword>
<dbReference type="PRINTS" id="PR00039">
    <property type="entry name" value="HTHLYSR"/>
</dbReference>
<evidence type="ECO:0000256" key="1">
    <source>
        <dbReference type="ARBA" id="ARBA00009437"/>
    </source>
</evidence>
<evidence type="ECO:0000256" key="5">
    <source>
        <dbReference type="SAM" id="MobiDB-lite"/>
    </source>
</evidence>
<evidence type="ECO:0000313" key="7">
    <source>
        <dbReference type="EMBL" id="MFC7352873.1"/>
    </source>
</evidence>
<protein>
    <submittedName>
        <fullName evidence="7">LysR substrate-binding domain-containing protein</fullName>
    </submittedName>
</protein>
<dbReference type="Gene3D" id="3.40.190.10">
    <property type="entry name" value="Periplasmic binding protein-like II"/>
    <property type="match status" value="2"/>
</dbReference>
<comment type="caution">
    <text evidence="7">The sequence shown here is derived from an EMBL/GenBank/DDBJ whole genome shotgun (WGS) entry which is preliminary data.</text>
</comment>
<dbReference type="Pfam" id="PF03466">
    <property type="entry name" value="LysR_substrate"/>
    <property type="match status" value="1"/>
</dbReference>
<dbReference type="SUPFAM" id="SSF53850">
    <property type="entry name" value="Periplasmic binding protein-like II"/>
    <property type="match status" value="1"/>
</dbReference>
<feature type="domain" description="HTH lysR-type" evidence="6">
    <location>
        <begin position="3"/>
        <end position="60"/>
    </location>
</feature>
<name>A0ABW2MH70_9ACTN</name>
<dbReference type="Pfam" id="PF00126">
    <property type="entry name" value="HTH_1"/>
    <property type="match status" value="1"/>
</dbReference>
<feature type="region of interest" description="Disordered" evidence="5">
    <location>
        <begin position="292"/>
        <end position="334"/>
    </location>
</feature>
<comment type="similarity">
    <text evidence="1">Belongs to the LysR transcriptional regulatory family.</text>
</comment>
<dbReference type="RefSeq" id="WP_230543835.1">
    <property type="nucleotide sequence ID" value="NZ_JBHTCK010000005.1"/>
</dbReference>
<evidence type="ECO:0000256" key="2">
    <source>
        <dbReference type="ARBA" id="ARBA00023015"/>
    </source>
</evidence>
<dbReference type="Proteomes" id="UP001596509">
    <property type="component" value="Unassembled WGS sequence"/>
</dbReference>
<keyword evidence="8" id="KW-1185">Reference proteome</keyword>
<evidence type="ECO:0000256" key="3">
    <source>
        <dbReference type="ARBA" id="ARBA00023125"/>
    </source>
</evidence>